<evidence type="ECO:0000313" key="2">
    <source>
        <dbReference type="EMBL" id="KGO06465.1"/>
    </source>
</evidence>
<dbReference type="Proteomes" id="UP000030140">
    <property type="component" value="Unassembled WGS sequence"/>
</dbReference>
<dbReference type="PATRIC" id="fig|1300343.5.peg.98"/>
<comment type="caution">
    <text evidence="2">The sequence shown here is derived from an EMBL/GenBank/DDBJ whole genome shotgun (WGS) entry which is preliminary data.</text>
</comment>
<protein>
    <submittedName>
        <fullName evidence="2">Membrane protein</fullName>
    </submittedName>
</protein>
<reference evidence="2 3" key="1">
    <citation type="submission" date="2014-10" db="EMBL/GenBank/DDBJ databases">
        <title>Draft genome sequence of the proteorhodopsin-containing marine bacterium Dokdonia donghaensis.</title>
        <authorList>
            <person name="Gomez-Consarnau L."/>
            <person name="Gonzalez J.M."/>
            <person name="Riedel T."/>
            <person name="Jaenicke S."/>
            <person name="Wagner-Doebler I."/>
            <person name="Fuhrman J.A."/>
        </authorList>
    </citation>
    <scope>NUCLEOTIDE SEQUENCE [LARGE SCALE GENOMIC DNA]</scope>
    <source>
        <strain evidence="2 3">DSW-1</strain>
    </source>
</reference>
<evidence type="ECO:0000313" key="3">
    <source>
        <dbReference type="Proteomes" id="UP000030140"/>
    </source>
</evidence>
<keyword evidence="1" id="KW-0812">Transmembrane</keyword>
<keyword evidence="3" id="KW-1185">Reference proteome</keyword>
<accession>A0A0A2H1D7</accession>
<gene>
    <name evidence="2" type="ORF">NV36_06185</name>
</gene>
<sequence length="64" mass="7870">MMRYAKYTEYVYIIVAVLAGYKTVSLWGEDRSRAYLFLFFFAVSVGMYFFRRHFRKKFENRKNS</sequence>
<evidence type="ECO:0000256" key="1">
    <source>
        <dbReference type="SAM" id="Phobius"/>
    </source>
</evidence>
<dbReference type="AlphaFoldDB" id="A0A0A2H1D7"/>
<feature type="transmembrane region" description="Helical" evidence="1">
    <location>
        <begin position="34"/>
        <end position="51"/>
    </location>
</feature>
<dbReference type="EMBL" id="JSAQ01000001">
    <property type="protein sequence ID" value="KGO06465.1"/>
    <property type="molecule type" value="Genomic_DNA"/>
</dbReference>
<feature type="transmembrane region" description="Helical" evidence="1">
    <location>
        <begin position="7"/>
        <end position="28"/>
    </location>
</feature>
<organism evidence="2 3">
    <name type="scientific">Dokdonia donghaensis DSW-1</name>
    <dbReference type="NCBI Taxonomy" id="1300343"/>
    <lineage>
        <taxon>Bacteria</taxon>
        <taxon>Pseudomonadati</taxon>
        <taxon>Bacteroidota</taxon>
        <taxon>Flavobacteriia</taxon>
        <taxon>Flavobacteriales</taxon>
        <taxon>Flavobacteriaceae</taxon>
        <taxon>Dokdonia</taxon>
    </lineage>
</organism>
<proteinExistence type="predicted"/>
<name>A0A0A2H1D7_9FLAO</name>
<keyword evidence="1" id="KW-0472">Membrane</keyword>
<dbReference type="OrthoDB" id="1151040at2"/>
<keyword evidence="1" id="KW-1133">Transmembrane helix</keyword>
<dbReference type="RefSeq" id="WP_021778176.1">
    <property type="nucleotide sequence ID" value="NZ_CP015125.1"/>
</dbReference>
<dbReference type="KEGG" id="ddo:I597_0098"/>